<evidence type="ECO:0000313" key="4">
    <source>
        <dbReference type="EMBL" id="AIF08059.1"/>
    </source>
</evidence>
<proteinExistence type="predicted"/>
<dbReference type="PANTHER" id="PTHR43793">
    <property type="entry name" value="FAD SYNTHASE"/>
    <property type="match status" value="1"/>
</dbReference>
<protein>
    <submittedName>
        <fullName evidence="4">Cytidyltransferase-related domain-containing protein</fullName>
        <ecNumber evidence="4">2.7.7.3</ecNumber>
    </submittedName>
</protein>
<dbReference type="AlphaFoldDB" id="A0A075GWB5"/>
<evidence type="ECO:0000256" key="2">
    <source>
        <dbReference type="ARBA" id="ARBA00022695"/>
    </source>
</evidence>
<dbReference type="NCBIfam" id="TIGR00125">
    <property type="entry name" value="cyt_tran_rel"/>
    <property type="match status" value="1"/>
</dbReference>
<dbReference type="EMBL" id="KF900819">
    <property type="protein sequence ID" value="AIF08059.1"/>
    <property type="molecule type" value="Genomic_DNA"/>
</dbReference>
<sequence>MNIKSIHILKIHLNPNHVVYIMMSKYKRGAVGGTFDILHIGHKHLLETTFRISDEVIIGVSSDNFVNKLNKTVINNYENRTKNIEYFIKSTFPNIPYNIYKLDDYFGPASFLDNIDVIVLTSENSHRLNSLNDERKSRGLSRLHGEIIELLNAKDGLPISTTRIKKGIIDSNGNSLI</sequence>
<dbReference type="PANTHER" id="PTHR43793:SF1">
    <property type="entry name" value="FAD SYNTHASE"/>
    <property type="match status" value="1"/>
</dbReference>
<dbReference type="NCBIfam" id="NF001985">
    <property type="entry name" value="PRK00777.1"/>
    <property type="match status" value="1"/>
</dbReference>
<keyword evidence="2 4" id="KW-0548">Nucleotidyltransferase</keyword>
<keyword evidence="1 4" id="KW-0808">Transferase</keyword>
<feature type="domain" description="Cytidyltransferase-like" evidence="3">
    <location>
        <begin position="31"/>
        <end position="166"/>
    </location>
</feature>
<evidence type="ECO:0000259" key="3">
    <source>
        <dbReference type="Pfam" id="PF01467"/>
    </source>
</evidence>
<dbReference type="InterPro" id="IPR004821">
    <property type="entry name" value="Cyt_trans-like"/>
</dbReference>
<organism evidence="4">
    <name type="scientific">uncultured marine thaumarchaeote KM3_26_F01</name>
    <dbReference type="NCBI Taxonomy" id="1456108"/>
    <lineage>
        <taxon>Archaea</taxon>
        <taxon>Nitrososphaerota</taxon>
        <taxon>environmental samples</taxon>
    </lineage>
</organism>
<accession>A0A075GWB5</accession>
<evidence type="ECO:0000256" key="1">
    <source>
        <dbReference type="ARBA" id="ARBA00022679"/>
    </source>
</evidence>
<dbReference type="SUPFAM" id="SSF52374">
    <property type="entry name" value="Nucleotidylyl transferase"/>
    <property type="match status" value="1"/>
</dbReference>
<reference evidence="4" key="1">
    <citation type="journal article" date="2014" name="Genome Biol. Evol.">
        <title>Pangenome evidence for extensive interdomain horizontal transfer affecting lineage core and shell genes in uncultured planktonic thaumarchaeota and euryarchaeota.</title>
        <authorList>
            <person name="Deschamps P."/>
            <person name="Zivanovic Y."/>
            <person name="Moreira D."/>
            <person name="Rodriguez-Valera F."/>
            <person name="Lopez-Garcia P."/>
        </authorList>
    </citation>
    <scope>NUCLEOTIDE SEQUENCE</scope>
</reference>
<dbReference type="EC" id="2.7.7.3" evidence="4"/>
<dbReference type="InterPro" id="IPR014729">
    <property type="entry name" value="Rossmann-like_a/b/a_fold"/>
</dbReference>
<dbReference type="GO" id="GO:0004595">
    <property type="term" value="F:pantetheine-phosphate adenylyltransferase activity"/>
    <property type="evidence" value="ECO:0007669"/>
    <property type="project" value="UniProtKB-EC"/>
</dbReference>
<dbReference type="InterPro" id="IPR050385">
    <property type="entry name" value="Archaeal_FAD_synthase"/>
</dbReference>
<dbReference type="Pfam" id="PF01467">
    <property type="entry name" value="CTP_transf_like"/>
    <property type="match status" value="1"/>
</dbReference>
<name>A0A075GWB5_9ARCH</name>
<dbReference type="Gene3D" id="3.40.50.620">
    <property type="entry name" value="HUPs"/>
    <property type="match status" value="1"/>
</dbReference>